<organism evidence="1 2">
    <name type="scientific">Bradyrhizobium oligotrophicum S58</name>
    <dbReference type="NCBI Taxonomy" id="1245469"/>
    <lineage>
        <taxon>Bacteria</taxon>
        <taxon>Pseudomonadati</taxon>
        <taxon>Pseudomonadota</taxon>
        <taxon>Alphaproteobacteria</taxon>
        <taxon>Hyphomicrobiales</taxon>
        <taxon>Nitrobacteraceae</taxon>
        <taxon>Bradyrhizobium</taxon>
    </lineage>
</organism>
<dbReference type="HOGENOM" id="CLU_2551635_0_0_5"/>
<evidence type="ECO:0000313" key="1">
    <source>
        <dbReference type="EMBL" id="BAM93069.1"/>
    </source>
</evidence>
<reference evidence="1 2" key="1">
    <citation type="journal article" date="2013" name="Appl. Environ. Microbiol.">
        <title>Genome analysis suggests that the soil oligotrophic bacterium Agromonas oligotrophica (Bradyrhizobium oligotrophicum) is a nitrogen-fixing symbiont of Aeschynomene indica.</title>
        <authorList>
            <person name="Okubo T."/>
            <person name="Fukushima S."/>
            <person name="Itakura M."/>
            <person name="Oshima K."/>
            <person name="Longtonglang A."/>
            <person name="Teaumroong N."/>
            <person name="Mitsui H."/>
            <person name="Hattori M."/>
            <person name="Hattori R."/>
            <person name="Hattori T."/>
            <person name="Minamisawa K."/>
        </authorList>
    </citation>
    <scope>NUCLEOTIDE SEQUENCE [LARGE SCALE GENOMIC DNA]</scope>
    <source>
        <strain evidence="1 2">S58</strain>
    </source>
</reference>
<proteinExistence type="predicted"/>
<dbReference type="KEGG" id="aol:S58_71040"/>
<dbReference type="EMBL" id="AP012603">
    <property type="protein sequence ID" value="BAM93069.1"/>
    <property type="molecule type" value="Genomic_DNA"/>
</dbReference>
<protein>
    <submittedName>
        <fullName evidence="1">Uncharacterized protein</fullName>
    </submittedName>
</protein>
<dbReference type="Proteomes" id="UP000011841">
    <property type="component" value="Chromosome"/>
</dbReference>
<sequence>MREISIGRSLITLTSATAPLSSTPASRIVAVNAAGSAAGGKSVEVMRAPSLQGCSLIHTSMDIANRYLIGARGSTVSPASIR</sequence>
<name>M4ZH32_9BRAD</name>
<dbReference type="AlphaFoldDB" id="M4ZH32"/>
<evidence type="ECO:0000313" key="2">
    <source>
        <dbReference type="Proteomes" id="UP000011841"/>
    </source>
</evidence>
<accession>M4ZH32</accession>
<gene>
    <name evidence="1" type="ORF">S58_71040</name>
</gene>
<keyword evidence="2" id="KW-1185">Reference proteome</keyword>